<dbReference type="RefSeq" id="WP_225397591.1">
    <property type="nucleotide sequence ID" value="NZ_JAYJJQ010000032.1"/>
</dbReference>
<proteinExistence type="predicted"/>
<evidence type="ECO:0000313" key="3">
    <source>
        <dbReference type="EMBL" id="MEB3071685.1"/>
    </source>
</evidence>
<comment type="caution">
    <text evidence="3">The sequence shown here is derived from an EMBL/GenBank/DDBJ whole genome shotgun (WGS) entry which is preliminary data.</text>
</comment>
<keyword evidence="1" id="KW-0456">Lyase</keyword>
<dbReference type="PANTHER" id="PTHR21240:SF28">
    <property type="entry name" value="ISO-OROTATE DECARBOXYLASE (EUROFUNG)"/>
    <property type="match status" value="1"/>
</dbReference>
<name>A0ABU5Z495_9MYCO</name>
<dbReference type="InterPro" id="IPR006680">
    <property type="entry name" value="Amidohydro-rel"/>
</dbReference>
<dbReference type="Proteomes" id="UP001299283">
    <property type="component" value="Unassembled WGS sequence"/>
</dbReference>
<sequence>MSQTKYKLFSVDDHIIEPPNVWTDRVPAKYGDQIPHVVEEGGRQFWVWEGERIPQMGLNAVAGKPQEEWNTEPVRYTDMIPGCYDPVQRAKDMRSDGILATLCFPTLTGFGGRVLNNIADKEFASLLVRAYNDFILDEWCAAAPEMYVPMIAGQLWDPAAMADEIRRCAERGARALTFPEGTVSLGLPSLFSDYWDPIWRACEETEVVVCMHIGSSGSLTNPAPDGHFIIPIALGNLNAQAAMITFAMSPVPRKFPNIKLAISEGGIGWIASALERADRQFKKHRLHQHMDDLLPSEVWHRNIWGCMIDEPIGLKSRYDIGVDKILWECDYPHCDSTWPDSQKLVEEFLGELPAEEISAITHGNAEKLFRWKLGVGAV</sequence>
<dbReference type="InterPro" id="IPR032466">
    <property type="entry name" value="Metal_Hydrolase"/>
</dbReference>
<evidence type="ECO:0000256" key="1">
    <source>
        <dbReference type="ARBA" id="ARBA00023239"/>
    </source>
</evidence>
<dbReference type="InterPro" id="IPR032465">
    <property type="entry name" value="ACMSD"/>
</dbReference>
<keyword evidence="4" id="KW-1185">Reference proteome</keyword>
<feature type="domain" description="Amidohydrolase-related" evidence="2">
    <location>
        <begin position="81"/>
        <end position="370"/>
    </location>
</feature>
<gene>
    <name evidence="3" type="ORF">K5L39_21145</name>
</gene>
<dbReference type="Pfam" id="PF04909">
    <property type="entry name" value="Amidohydro_2"/>
    <property type="match status" value="1"/>
</dbReference>
<evidence type="ECO:0000259" key="2">
    <source>
        <dbReference type="Pfam" id="PF04909"/>
    </source>
</evidence>
<dbReference type="SUPFAM" id="SSF51556">
    <property type="entry name" value="Metallo-dependent hydrolases"/>
    <property type="match status" value="1"/>
</dbReference>
<dbReference type="Gene3D" id="3.20.20.140">
    <property type="entry name" value="Metal-dependent hydrolases"/>
    <property type="match status" value="1"/>
</dbReference>
<reference evidence="3 4" key="1">
    <citation type="submission" date="2023-12" db="EMBL/GenBank/DDBJ databases">
        <title>Description of new species of Mycobacterium terrae complex isolated from sewage at the Sao Paulo Zoological Park Foundation in Brazil.</title>
        <authorList>
            <person name="Romagnoli C.L."/>
            <person name="Conceicao E.C."/>
            <person name="Machado E."/>
            <person name="Barreto L.B.P.F."/>
            <person name="Sharma A."/>
            <person name="Silva N.M."/>
            <person name="Marques L.E."/>
            <person name="Juliana M.A."/>
            <person name="Lourenco M.C.S."/>
            <person name="Digiampietri L.A."/>
            <person name="Suffys P.N."/>
            <person name="Viana-Niero C."/>
        </authorList>
    </citation>
    <scope>NUCLEOTIDE SEQUENCE [LARGE SCALE GENOMIC DNA]</scope>
    <source>
        <strain evidence="3 4">MYC017</strain>
    </source>
</reference>
<dbReference type="EMBL" id="JAYJJQ010000032">
    <property type="protein sequence ID" value="MEB3071685.1"/>
    <property type="molecule type" value="Genomic_DNA"/>
</dbReference>
<evidence type="ECO:0000313" key="4">
    <source>
        <dbReference type="Proteomes" id="UP001299283"/>
    </source>
</evidence>
<dbReference type="PANTHER" id="PTHR21240">
    <property type="entry name" value="2-AMINO-3-CARBOXYLMUCONATE-6-SEMIALDEHYDE DECARBOXYLASE"/>
    <property type="match status" value="1"/>
</dbReference>
<organism evidence="3 4">
    <name type="scientific">[Mycobacterium] vasticus</name>
    <dbReference type="NCBI Taxonomy" id="2875777"/>
    <lineage>
        <taxon>Bacteria</taxon>
        <taxon>Bacillati</taxon>
        <taxon>Actinomycetota</taxon>
        <taxon>Actinomycetes</taxon>
        <taxon>Mycobacteriales</taxon>
        <taxon>Mycobacteriaceae</taxon>
        <taxon>Mycolicibacter</taxon>
    </lineage>
</organism>
<accession>A0ABU5Z495</accession>
<protein>
    <submittedName>
        <fullName evidence="3">Amidohydrolase family protein</fullName>
    </submittedName>
</protein>